<evidence type="ECO:0000256" key="5">
    <source>
        <dbReference type="ARBA" id="ARBA00035193"/>
    </source>
</evidence>
<dbReference type="InterPro" id="IPR036791">
    <property type="entry name" value="Ribosomal_bL9_C_sf"/>
</dbReference>
<feature type="domain" description="Ribosomal protein L9" evidence="6">
    <location>
        <begin position="44"/>
        <end position="80"/>
    </location>
</feature>
<dbReference type="GO" id="GO:1990904">
    <property type="term" value="C:ribonucleoprotein complex"/>
    <property type="evidence" value="ECO:0007669"/>
    <property type="project" value="UniProtKB-KW"/>
</dbReference>
<keyword evidence="2" id="KW-0689">Ribosomal protein</keyword>
<dbReference type="Gene3D" id="3.10.430.100">
    <property type="entry name" value="Ribosomal protein L9, C-terminal domain"/>
    <property type="match status" value="1"/>
</dbReference>
<dbReference type="EMBL" id="JAQQAF010000001">
    <property type="protein sequence ID" value="KAJ8512688.1"/>
    <property type="molecule type" value="Genomic_DNA"/>
</dbReference>
<dbReference type="InterPro" id="IPR009027">
    <property type="entry name" value="Ribosomal_bL9/RNase_H1_N"/>
</dbReference>
<evidence type="ECO:0000256" key="2">
    <source>
        <dbReference type="ARBA" id="ARBA00022980"/>
    </source>
</evidence>
<evidence type="ECO:0000256" key="1">
    <source>
        <dbReference type="ARBA" id="ARBA00010605"/>
    </source>
</evidence>
<dbReference type="SUPFAM" id="SSF55658">
    <property type="entry name" value="L9 N-domain-like"/>
    <property type="match status" value="1"/>
</dbReference>
<dbReference type="Gene3D" id="3.40.5.10">
    <property type="entry name" value="Ribosomal protein L9, N-terminal domain"/>
    <property type="match status" value="1"/>
</dbReference>
<dbReference type="GO" id="GO:0005840">
    <property type="term" value="C:ribosome"/>
    <property type="evidence" value="ECO:0007669"/>
    <property type="project" value="UniProtKB-KW"/>
</dbReference>
<evidence type="ECO:0000313" key="7">
    <source>
        <dbReference type="EMBL" id="KAJ8512688.1"/>
    </source>
</evidence>
<dbReference type="InterPro" id="IPR000244">
    <property type="entry name" value="Ribosomal_bL9"/>
</dbReference>
<dbReference type="GO" id="GO:0006412">
    <property type="term" value="P:translation"/>
    <property type="evidence" value="ECO:0007669"/>
    <property type="project" value="InterPro"/>
</dbReference>
<dbReference type="PANTHER" id="PTHR21368">
    <property type="entry name" value="50S RIBOSOMAL PROTEIN L9"/>
    <property type="match status" value="1"/>
</dbReference>
<dbReference type="AlphaFoldDB" id="A0AAV8RZN9"/>
<reference evidence="7 8" key="1">
    <citation type="submission" date="2022-12" db="EMBL/GenBank/DDBJ databases">
        <title>Chromosome-scale assembly of the Ensete ventricosum genome.</title>
        <authorList>
            <person name="Dussert Y."/>
            <person name="Stocks J."/>
            <person name="Wendawek A."/>
            <person name="Woldeyes F."/>
            <person name="Nichols R.A."/>
            <person name="Borrell J.S."/>
        </authorList>
    </citation>
    <scope>NUCLEOTIDE SEQUENCE [LARGE SCALE GENOMIC DNA]</scope>
    <source>
        <strain evidence="8">cv. Maze</strain>
        <tissue evidence="7">Seeds</tissue>
    </source>
</reference>
<dbReference type="InterPro" id="IPR036935">
    <property type="entry name" value="Ribosomal_bL9_N_sf"/>
</dbReference>
<keyword evidence="3" id="KW-0687">Ribonucleoprotein</keyword>
<comment type="caution">
    <text evidence="7">The sequence shown here is derived from an EMBL/GenBank/DDBJ whole genome shotgun (WGS) entry which is preliminary data.</text>
</comment>
<gene>
    <name evidence="7" type="ORF">OPV22_003122</name>
</gene>
<keyword evidence="8" id="KW-1185">Reference proteome</keyword>
<dbReference type="InterPro" id="IPR020070">
    <property type="entry name" value="Ribosomal_bL9_N"/>
</dbReference>
<evidence type="ECO:0000256" key="3">
    <source>
        <dbReference type="ARBA" id="ARBA00023274"/>
    </source>
</evidence>
<dbReference type="GO" id="GO:0003735">
    <property type="term" value="F:structural constituent of ribosome"/>
    <property type="evidence" value="ECO:0007669"/>
    <property type="project" value="InterPro"/>
</dbReference>
<dbReference type="Proteomes" id="UP001222027">
    <property type="component" value="Unassembled WGS sequence"/>
</dbReference>
<dbReference type="FunFam" id="3.40.5.10:FF:000007">
    <property type="entry name" value="50S ribosomal protein L9"/>
    <property type="match status" value="1"/>
</dbReference>
<dbReference type="Pfam" id="PF01281">
    <property type="entry name" value="Ribosomal_L9_N"/>
    <property type="match status" value="1"/>
</dbReference>
<dbReference type="SUPFAM" id="SSF55653">
    <property type="entry name" value="Ribosomal protein L9 C-domain"/>
    <property type="match status" value="1"/>
</dbReference>
<evidence type="ECO:0000259" key="6">
    <source>
        <dbReference type="Pfam" id="PF01281"/>
    </source>
</evidence>
<accession>A0AAV8RZN9</accession>
<comment type="similarity">
    <text evidence="1">Belongs to the bacterial ribosomal protein bL9 family.</text>
</comment>
<sequence length="228" mass="25940">MAHVRCCRSAAFRRLLGSQPPSSGDGVTNPFLFAAQGLRYRKLEVILTTTIDKLGKAGETVKVAPGHFRNHLMPKLLAVPNIEKYAFLMREQRELYRRAEVEAAKEAPIIKEDKGQDETSGRALDDSEEAMVDKMKEYHTAAKRLDNARLVLRRYIKTDNELRTPVTKDEIVAEVARQLCVNIHPDNLHLPSPLGLSGEYEIPLLLPREIPRPEGRLQWTLNVKIRRK</sequence>
<name>A0AAV8RZN9_ENSVE</name>
<proteinExistence type="inferred from homology"/>
<evidence type="ECO:0000313" key="8">
    <source>
        <dbReference type="Proteomes" id="UP001222027"/>
    </source>
</evidence>
<organism evidence="7 8">
    <name type="scientific">Ensete ventricosum</name>
    <name type="common">Abyssinian banana</name>
    <name type="synonym">Musa ensete</name>
    <dbReference type="NCBI Taxonomy" id="4639"/>
    <lineage>
        <taxon>Eukaryota</taxon>
        <taxon>Viridiplantae</taxon>
        <taxon>Streptophyta</taxon>
        <taxon>Embryophyta</taxon>
        <taxon>Tracheophyta</taxon>
        <taxon>Spermatophyta</taxon>
        <taxon>Magnoliopsida</taxon>
        <taxon>Liliopsida</taxon>
        <taxon>Zingiberales</taxon>
        <taxon>Musaceae</taxon>
        <taxon>Ensete</taxon>
    </lineage>
</organism>
<evidence type="ECO:0000256" key="4">
    <source>
        <dbReference type="ARBA" id="ARBA00031047"/>
    </source>
</evidence>
<protein>
    <recommendedName>
        <fullName evidence="5">Large ribosomal subunit protein bL9c</fullName>
    </recommendedName>
    <alternativeName>
        <fullName evidence="4">CL9</fullName>
    </alternativeName>
</protein>